<accession>A0A6C0GCS3</accession>
<reference evidence="2 3" key="1">
    <citation type="submission" date="2020-01" db="EMBL/GenBank/DDBJ databases">
        <authorList>
            <person name="Kim M.K."/>
        </authorList>
    </citation>
    <scope>NUCLEOTIDE SEQUENCE [LARGE SCALE GENOMIC DNA]</scope>
    <source>
        <strain evidence="2 3">172606-1</strain>
    </source>
</reference>
<sequence>MRFIVLLGFFLIPLSFLNAQTSIGIKAGLNIPKVVFEPSIEQETIFTYNGGLIFKHFEDKIAGVQLEVNFSQKGWKEIIDSVQYYSRKINYIEIPCMSQFYLGVTKFRLFLNMGFLVGYSVSASEKIQTTDLQTNRKYSFTDTDNRAEFGLTGGLGMMYESTIGNFQLEGRFSQSMTDIQATTNSKNQVISVSIAYLISL</sequence>
<dbReference type="AlphaFoldDB" id="A0A6C0GCS3"/>
<evidence type="ECO:0000313" key="2">
    <source>
        <dbReference type="EMBL" id="QHT65613.1"/>
    </source>
</evidence>
<proteinExistence type="predicted"/>
<dbReference type="KEGG" id="rhoz:GXP67_02505"/>
<dbReference type="Proteomes" id="UP000480178">
    <property type="component" value="Chromosome"/>
</dbReference>
<gene>
    <name evidence="2" type="ORF">GXP67_02505</name>
</gene>
<organism evidence="2 3">
    <name type="scientific">Rhodocytophaga rosea</name>
    <dbReference type="NCBI Taxonomy" id="2704465"/>
    <lineage>
        <taxon>Bacteria</taxon>
        <taxon>Pseudomonadati</taxon>
        <taxon>Bacteroidota</taxon>
        <taxon>Cytophagia</taxon>
        <taxon>Cytophagales</taxon>
        <taxon>Rhodocytophagaceae</taxon>
        <taxon>Rhodocytophaga</taxon>
    </lineage>
</organism>
<evidence type="ECO:0000259" key="1">
    <source>
        <dbReference type="Pfam" id="PF13568"/>
    </source>
</evidence>
<name>A0A6C0GCS3_9BACT</name>
<dbReference type="RefSeq" id="WP_162441695.1">
    <property type="nucleotide sequence ID" value="NZ_CP048222.1"/>
</dbReference>
<protein>
    <submittedName>
        <fullName evidence="2">PorT family protein</fullName>
    </submittedName>
</protein>
<dbReference type="InterPro" id="IPR025665">
    <property type="entry name" value="Beta-barrel_OMP_2"/>
</dbReference>
<dbReference type="EMBL" id="CP048222">
    <property type="protein sequence ID" value="QHT65613.1"/>
    <property type="molecule type" value="Genomic_DNA"/>
</dbReference>
<evidence type="ECO:0000313" key="3">
    <source>
        <dbReference type="Proteomes" id="UP000480178"/>
    </source>
</evidence>
<dbReference type="Pfam" id="PF13568">
    <property type="entry name" value="OMP_b-brl_2"/>
    <property type="match status" value="1"/>
</dbReference>
<keyword evidence="3" id="KW-1185">Reference proteome</keyword>
<feature type="domain" description="Outer membrane protein beta-barrel" evidence="1">
    <location>
        <begin position="19"/>
        <end position="179"/>
    </location>
</feature>